<comment type="function">
    <text evidence="1">Mediates coordination of peptidoglycan synthesis and outer membrane constriction during cell division.</text>
</comment>
<reference evidence="4 5" key="1">
    <citation type="submission" date="2018-10" db="EMBL/GenBank/DDBJ databases">
        <title>Genomic Encyclopedia of Type Strains, Phase IV (KMG-IV): sequencing the most valuable type-strain genomes for metagenomic binning, comparative biology and taxonomic classification.</title>
        <authorList>
            <person name="Goeker M."/>
        </authorList>
    </citation>
    <scope>NUCLEOTIDE SEQUENCE [LARGE SCALE GENOMIC DNA]</scope>
    <source>
        <strain evidence="4 5">DSM 25080</strain>
    </source>
</reference>
<comment type="similarity">
    <text evidence="1">Belongs to the CpoB family.</text>
</comment>
<dbReference type="PROSITE" id="PS50005">
    <property type="entry name" value="TPR"/>
    <property type="match status" value="1"/>
</dbReference>
<organism evidence="4 5">
    <name type="scientific">Umboniibacter marinipuniceus</name>
    <dbReference type="NCBI Taxonomy" id="569599"/>
    <lineage>
        <taxon>Bacteria</taxon>
        <taxon>Pseudomonadati</taxon>
        <taxon>Pseudomonadota</taxon>
        <taxon>Gammaproteobacteria</taxon>
        <taxon>Cellvibrionales</taxon>
        <taxon>Cellvibrionaceae</taxon>
        <taxon>Umboniibacter</taxon>
    </lineage>
</organism>
<keyword evidence="5" id="KW-1185">Reference proteome</keyword>
<evidence type="ECO:0000259" key="3">
    <source>
        <dbReference type="Pfam" id="PF16331"/>
    </source>
</evidence>
<keyword evidence="1" id="KW-0574">Periplasm</keyword>
<evidence type="ECO:0000256" key="1">
    <source>
        <dbReference type="HAMAP-Rule" id="MF_02066"/>
    </source>
</evidence>
<dbReference type="Proteomes" id="UP000267187">
    <property type="component" value="Unassembled WGS sequence"/>
</dbReference>
<dbReference type="GO" id="GO:0070206">
    <property type="term" value="P:protein trimerization"/>
    <property type="evidence" value="ECO:0007669"/>
    <property type="project" value="InterPro"/>
</dbReference>
<dbReference type="Pfam" id="PF16331">
    <property type="entry name" value="TolA_bind_tri"/>
    <property type="match status" value="1"/>
</dbReference>
<sequence>MNATRLRSLVIGVGAIALTPFAYGQIPIDESVGVVPIEEPAEEAATASSEVNGQFYIQMQRLQNEVQMLRGLIEEQSEEIRRLEQQRFDDFMGVDQRLAALETGAVGSATVDGSSQATETASAAATSTTVVATGGSSIDEAKAAYDTAYGLLRQRDFAGAKARFSDFLSAFPESDLAANAYYWLGEIALADRELEVARERFNSVVNFFPDHRKAQDALYKLGTVYYMLEQYEESRAFYTRAAEGTGQAATLAQRALEQNF</sequence>
<evidence type="ECO:0000256" key="2">
    <source>
        <dbReference type="PROSITE-ProRule" id="PRU00339"/>
    </source>
</evidence>
<dbReference type="InterPro" id="IPR011990">
    <property type="entry name" value="TPR-like_helical_dom_sf"/>
</dbReference>
<dbReference type="AlphaFoldDB" id="A0A3M0A6U0"/>
<keyword evidence="1" id="KW-0132">Cell division</keyword>
<keyword evidence="1" id="KW-0131">Cell cycle</keyword>
<dbReference type="InterPro" id="IPR019734">
    <property type="entry name" value="TPR_rpt"/>
</dbReference>
<dbReference type="GO" id="GO:0043093">
    <property type="term" value="P:FtsZ-dependent cytokinesis"/>
    <property type="evidence" value="ECO:0007669"/>
    <property type="project" value="UniProtKB-UniRule"/>
</dbReference>
<dbReference type="EMBL" id="REFJ01000004">
    <property type="protein sequence ID" value="RMA79249.1"/>
    <property type="molecule type" value="Genomic_DNA"/>
</dbReference>
<protein>
    <recommendedName>
        <fullName evidence="1">Cell division coordinator CpoB</fullName>
    </recommendedName>
</protein>
<comment type="caution">
    <text evidence="4">The sequence shown here is derived from an EMBL/GenBank/DDBJ whole genome shotgun (WGS) entry which is preliminary data.</text>
</comment>
<keyword evidence="1" id="KW-0732">Signal</keyword>
<dbReference type="InterPro" id="IPR034706">
    <property type="entry name" value="CpoB"/>
</dbReference>
<keyword evidence="2" id="KW-0802">TPR repeat</keyword>
<feature type="domain" description="YbgF trimerisation" evidence="3">
    <location>
        <begin position="43"/>
        <end position="105"/>
    </location>
</feature>
<dbReference type="InterPro" id="IPR032519">
    <property type="entry name" value="YbgF_tri"/>
</dbReference>
<dbReference type="GO" id="GO:0030288">
    <property type="term" value="C:outer membrane-bounded periplasmic space"/>
    <property type="evidence" value="ECO:0007669"/>
    <property type="project" value="UniProtKB-UniRule"/>
</dbReference>
<accession>A0A3M0A6U0</accession>
<gene>
    <name evidence="1" type="primary">cpoB</name>
    <name evidence="4" type="ORF">DFR27_1688</name>
</gene>
<proteinExistence type="inferred from homology"/>
<dbReference type="SUPFAM" id="SSF48452">
    <property type="entry name" value="TPR-like"/>
    <property type="match status" value="1"/>
</dbReference>
<dbReference type="Gene3D" id="1.25.40.10">
    <property type="entry name" value="Tetratricopeptide repeat domain"/>
    <property type="match status" value="1"/>
</dbReference>
<dbReference type="Gene3D" id="1.20.5.110">
    <property type="match status" value="1"/>
</dbReference>
<dbReference type="HAMAP" id="MF_02066">
    <property type="entry name" value="CpoB"/>
    <property type="match status" value="1"/>
</dbReference>
<dbReference type="OrthoDB" id="9768142at2"/>
<dbReference type="RefSeq" id="WP_121877012.1">
    <property type="nucleotide sequence ID" value="NZ_REFJ01000004.1"/>
</dbReference>
<evidence type="ECO:0000313" key="4">
    <source>
        <dbReference type="EMBL" id="RMA79249.1"/>
    </source>
</evidence>
<feature type="repeat" description="TPR" evidence="2">
    <location>
        <begin position="178"/>
        <end position="211"/>
    </location>
</feature>
<dbReference type="Pfam" id="PF13424">
    <property type="entry name" value="TPR_12"/>
    <property type="match status" value="1"/>
</dbReference>
<name>A0A3M0A6U0_9GAMM</name>
<comment type="subcellular location">
    <subcellularLocation>
        <location evidence="1">Periplasm</location>
    </subcellularLocation>
</comment>
<feature type="coiled-coil region" evidence="1">
    <location>
        <begin position="59"/>
        <end position="86"/>
    </location>
</feature>
<evidence type="ECO:0000313" key="5">
    <source>
        <dbReference type="Proteomes" id="UP000267187"/>
    </source>
</evidence>
<keyword evidence="1" id="KW-0175">Coiled coil</keyword>